<dbReference type="EMBL" id="JAKNCJ010000012">
    <property type="protein sequence ID" value="MCL6424357.1"/>
    <property type="molecule type" value="Genomic_DNA"/>
</dbReference>
<keyword evidence="1" id="KW-1133">Transmembrane helix</keyword>
<reference evidence="2" key="1">
    <citation type="submission" date="2022-02" db="EMBL/GenBank/DDBJ databases">
        <authorList>
            <person name="Lee M."/>
            <person name="Kim S.-J."/>
            <person name="Jung M.-Y."/>
        </authorList>
    </citation>
    <scope>NUCLEOTIDE SEQUENCE</scope>
    <source>
        <strain evidence="2">JHP9</strain>
    </source>
</reference>
<keyword evidence="1" id="KW-0472">Membrane</keyword>
<gene>
    <name evidence="2" type="ORF">Bequi_13385</name>
</gene>
<accession>A0ABT0R347</accession>
<dbReference type="Proteomes" id="UP001203761">
    <property type="component" value="Unassembled WGS sequence"/>
</dbReference>
<name>A0ABT0R347_9MICO</name>
<proteinExistence type="predicted"/>
<feature type="transmembrane region" description="Helical" evidence="1">
    <location>
        <begin position="20"/>
        <end position="37"/>
    </location>
</feature>
<protein>
    <submittedName>
        <fullName evidence="2">Uncharacterized protein</fullName>
    </submittedName>
</protein>
<organism evidence="2 3">
    <name type="scientific">Brachybacterium equifaecis</name>
    <dbReference type="NCBI Taxonomy" id="2910770"/>
    <lineage>
        <taxon>Bacteria</taxon>
        <taxon>Bacillati</taxon>
        <taxon>Actinomycetota</taxon>
        <taxon>Actinomycetes</taxon>
        <taxon>Micrococcales</taxon>
        <taxon>Dermabacteraceae</taxon>
        <taxon>Brachybacterium</taxon>
    </lineage>
</organism>
<evidence type="ECO:0000313" key="3">
    <source>
        <dbReference type="Proteomes" id="UP001203761"/>
    </source>
</evidence>
<keyword evidence="1" id="KW-0812">Transmembrane</keyword>
<dbReference type="RefSeq" id="WP_249738437.1">
    <property type="nucleotide sequence ID" value="NZ_JAKNCJ010000012.1"/>
</dbReference>
<evidence type="ECO:0000256" key="1">
    <source>
        <dbReference type="SAM" id="Phobius"/>
    </source>
</evidence>
<feature type="transmembrane region" description="Helical" evidence="1">
    <location>
        <begin position="87"/>
        <end position="106"/>
    </location>
</feature>
<sequence>METNELKDKRFASASGRISVGAGVGAIIAMLSADLFVSFVDAIEMNAGHPVSDLPSFLAPTLSYVLSLVAISFGIASFRSTSGSHSFAVAGVSIGVTILALAIFQIPADLVYQVVRHDSLPL</sequence>
<comment type="caution">
    <text evidence="2">The sequence shown here is derived from an EMBL/GenBank/DDBJ whole genome shotgun (WGS) entry which is preliminary data.</text>
</comment>
<keyword evidence="3" id="KW-1185">Reference proteome</keyword>
<feature type="transmembrane region" description="Helical" evidence="1">
    <location>
        <begin position="57"/>
        <end position="75"/>
    </location>
</feature>
<evidence type="ECO:0000313" key="2">
    <source>
        <dbReference type="EMBL" id="MCL6424357.1"/>
    </source>
</evidence>